<organism evidence="1 2">
    <name type="scientific">Auricularia subglabra (strain TFB-10046 / SS5)</name>
    <name type="common">White-rot fungus</name>
    <name type="synonym">Auricularia delicata (strain TFB10046)</name>
    <dbReference type="NCBI Taxonomy" id="717982"/>
    <lineage>
        <taxon>Eukaryota</taxon>
        <taxon>Fungi</taxon>
        <taxon>Dikarya</taxon>
        <taxon>Basidiomycota</taxon>
        <taxon>Agaricomycotina</taxon>
        <taxon>Agaricomycetes</taxon>
        <taxon>Auriculariales</taxon>
        <taxon>Auriculariaceae</taxon>
        <taxon>Auricularia</taxon>
    </lineage>
</organism>
<gene>
    <name evidence="1" type="ORF">AURDEDRAFT_172869</name>
</gene>
<proteinExistence type="predicted"/>
<keyword evidence="2" id="KW-1185">Reference proteome</keyword>
<protein>
    <submittedName>
        <fullName evidence="1">Uncharacterized protein</fullName>
    </submittedName>
</protein>
<dbReference type="KEGG" id="adl:AURDEDRAFT_172869"/>
<name>J0D106_AURST</name>
<accession>J0D106</accession>
<reference evidence="2" key="1">
    <citation type="journal article" date="2012" name="Science">
        <title>The Paleozoic origin of enzymatic lignin decomposition reconstructed from 31 fungal genomes.</title>
        <authorList>
            <person name="Floudas D."/>
            <person name="Binder M."/>
            <person name="Riley R."/>
            <person name="Barry K."/>
            <person name="Blanchette R.A."/>
            <person name="Henrissat B."/>
            <person name="Martinez A.T."/>
            <person name="Otillar R."/>
            <person name="Spatafora J.W."/>
            <person name="Yadav J.S."/>
            <person name="Aerts A."/>
            <person name="Benoit I."/>
            <person name="Boyd A."/>
            <person name="Carlson A."/>
            <person name="Copeland A."/>
            <person name="Coutinho P.M."/>
            <person name="de Vries R.P."/>
            <person name="Ferreira P."/>
            <person name="Findley K."/>
            <person name="Foster B."/>
            <person name="Gaskell J."/>
            <person name="Glotzer D."/>
            <person name="Gorecki P."/>
            <person name="Heitman J."/>
            <person name="Hesse C."/>
            <person name="Hori C."/>
            <person name="Igarashi K."/>
            <person name="Jurgens J.A."/>
            <person name="Kallen N."/>
            <person name="Kersten P."/>
            <person name="Kohler A."/>
            <person name="Kuees U."/>
            <person name="Kumar T.K.A."/>
            <person name="Kuo A."/>
            <person name="LaButti K."/>
            <person name="Larrondo L.F."/>
            <person name="Lindquist E."/>
            <person name="Ling A."/>
            <person name="Lombard V."/>
            <person name="Lucas S."/>
            <person name="Lundell T."/>
            <person name="Martin R."/>
            <person name="McLaughlin D.J."/>
            <person name="Morgenstern I."/>
            <person name="Morin E."/>
            <person name="Murat C."/>
            <person name="Nagy L.G."/>
            <person name="Nolan M."/>
            <person name="Ohm R.A."/>
            <person name="Patyshakuliyeva A."/>
            <person name="Rokas A."/>
            <person name="Ruiz-Duenas F.J."/>
            <person name="Sabat G."/>
            <person name="Salamov A."/>
            <person name="Samejima M."/>
            <person name="Schmutz J."/>
            <person name="Slot J.C."/>
            <person name="St John F."/>
            <person name="Stenlid J."/>
            <person name="Sun H."/>
            <person name="Sun S."/>
            <person name="Syed K."/>
            <person name="Tsang A."/>
            <person name="Wiebenga A."/>
            <person name="Young D."/>
            <person name="Pisabarro A."/>
            <person name="Eastwood D.C."/>
            <person name="Martin F."/>
            <person name="Cullen D."/>
            <person name="Grigoriev I.V."/>
            <person name="Hibbett D.S."/>
        </authorList>
    </citation>
    <scope>NUCLEOTIDE SEQUENCE [LARGE SCALE GENOMIC DNA]</scope>
    <source>
        <strain evidence="2">TFB10046</strain>
    </source>
</reference>
<dbReference type="EMBL" id="JH687830">
    <property type="protein sequence ID" value="EJD38110.1"/>
    <property type="molecule type" value="Genomic_DNA"/>
</dbReference>
<sequence length="149" mass="17012">MARIKKKRTTHRPEQAPLRKAHQEHVLCLTVYEIAASSTGVYANLNSARELITDFETPFWEPIDTAWSAAIFADRLFAGIRYLARQTSLSDTLTREAYIIHDIVQILGDKRLIKIFAPYIDHIDRKIEGSLPPEAALDEEDVLEYGDDE</sequence>
<dbReference type="InParanoid" id="J0D106"/>
<dbReference type="AlphaFoldDB" id="J0D106"/>
<evidence type="ECO:0000313" key="1">
    <source>
        <dbReference type="EMBL" id="EJD38110.1"/>
    </source>
</evidence>
<dbReference type="Proteomes" id="UP000006514">
    <property type="component" value="Unassembled WGS sequence"/>
</dbReference>
<evidence type="ECO:0000313" key="2">
    <source>
        <dbReference type="Proteomes" id="UP000006514"/>
    </source>
</evidence>